<feature type="region of interest" description="Disordered" evidence="1">
    <location>
        <begin position="56"/>
        <end position="76"/>
    </location>
</feature>
<gene>
    <name evidence="3" type="ORF">HGP29_02540</name>
</gene>
<evidence type="ECO:0000256" key="2">
    <source>
        <dbReference type="SAM" id="Phobius"/>
    </source>
</evidence>
<dbReference type="AlphaFoldDB" id="A0A7X8XU68"/>
<evidence type="ECO:0000313" key="4">
    <source>
        <dbReference type="Proteomes" id="UP000585050"/>
    </source>
</evidence>
<dbReference type="RefSeq" id="WP_168880739.1">
    <property type="nucleotide sequence ID" value="NZ_JABAIL010000001.1"/>
</dbReference>
<keyword evidence="2" id="KW-0472">Membrane</keyword>
<organism evidence="3 4">
    <name type="scientific">Flammeovirga agarivorans</name>
    <dbReference type="NCBI Taxonomy" id="2726742"/>
    <lineage>
        <taxon>Bacteria</taxon>
        <taxon>Pseudomonadati</taxon>
        <taxon>Bacteroidota</taxon>
        <taxon>Cytophagia</taxon>
        <taxon>Cytophagales</taxon>
        <taxon>Flammeovirgaceae</taxon>
        <taxon>Flammeovirga</taxon>
    </lineage>
</organism>
<name>A0A7X8XU68_9BACT</name>
<reference evidence="3 4" key="1">
    <citation type="submission" date="2020-04" db="EMBL/GenBank/DDBJ databases">
        <title>Flammeovirga sp. SR4, a novel species isolated from seawater.</title>
        <authorList>
            <person name="Wang X."/>
        </authorList>
    </citation>
    <scope>NUCLEOTIDE SEQUENCE [LARGE SCALE GENOMIC DNA]</scope>
    <source>
        <strain evidence="3 4">SR4</strain>
    </source>
</reference>
<protein>
    <submittedName>
        <fullName evidence="3">Uncharacterized protein</fullName>
    </submittedName>
</protein>
<keyword evidence="2" id="KW-0812">Transmembrane</keyword>
<evidence type="ECO:0000313" key="3">
    <source>
        <dbReference type="EMBL" id="NLR90061.1"/>
    </source>
</evidence>
<proteinExistence type="predicted"/>
<dbReference type="Proteomes" id="UP000585050">
    <property type="component" value="Unassembled WGS sequence"/>
</dbReference>
<keyword evidence="4" id="KW-1185">Reference proteome</keyword>
<evidence type="ECO:0000256" key="1">
    <source>
        <dbReference type="SAM" id="MobiDB-lite"/>
    </source>
</evidence>
<feature type="transmembrane region" description="Helical" evidence="2">
    <location>
        <begin position="30"/>
        <end position="46"/>
    </location>
</feature>
<dbReference type="EMBL" id="JABAIL010000001">
    <property type="protein sequence ID" value="NLR90061.1"/>
    <property type="molecule type" value="Genomic_DNA"/>
</dbReference>
<sequence length="76" mass="8908">MKSTILVALGAAFFIIGVHQSFYYGIPQSYWLFMLSGACFLLIQYFKKKDEEKQKAIKKDKDNKQNTPTKKKRKKK</sequence>
<keyword evidence="2" id="KW-1133">Transmembrane helix</keyword>
<accession>A0A7X8XU68</accession>
<comment type="caution">
    <text evidence="3">The sequence shown here is derived from an EMBL/GenBank/DDBJ whole genome shotgun (WGS) entry which is preliminary data.</text>
</comment>